<accession>A0ABD2X2S4</accession>
<feature type="transmembrane region" description="Helical" evidence="1">
    <location>
        <begin position="12"/>
        <end position="32"/>
    </location>
</feature>
<keyword evidence="1" id="KW-1133">Transmembrane helix</keyword>
<evidence type="ECO:0000256" key="1">
    <source>
        <dbReference type="SAM" id="Phobius"/>
    </source>
</evidence>
<comment type="caution">
    <text evidence="2">The sequence shown here is derived from an EMBL/GenBank/DDBJ whole genome shotgun (WGS) entry which is preliminary data.</text>
</comment>
<name>A0ABD2X2S4_9HYME</name>
<sequence>MSGPKAASAQLLQRGLVTLGLALALVLLIVLARRRLLTQEEQSRARRSLLVEILANVSEGLGRLETGLDDIAVRTAAAKNQLSRLTDARRQNLLACALLRERKVFQDEFARKKVDAASIDDPAKSNVS</sequence>
<dbReference type="AlphaFoldDB" id="A0ABD2X2S4"/>
<evidence type="ECO:0000313" key="3">
    <source>
        <dbReference type="Proteomes" id="UP001627154"/>
    </source>
</evidence>
<keyword evidence="3" id="KW-1185">Reference proteome</keyword>
<dbReference type="Proteomes" id="UP001627154">
    <property type="component" value="Unassembled WGS sequence"/>
</dbReference>
<gene>
    <name evidence="2" type="ORF">TKK_006881</name>
</gene>
<keyword evidence="1" id="KW-0472">Membrane</keyword>
<proteinExistence type="predicted"/>
<keyword evidence="1" id="KW-0812">Transmembrane</keyword>
<dbReference type="EMBL" id="JBJJXI010000055">
    <property type="protein sequence ID" value="KAL3399617.1"/>
    <property type="molecule type" value="Genomic_DNA"/>
</dbReference>
<organism evidence="2 3">
    <name type="scientific">Trichogramma kaykai</name>
    <dbReference type="NCBI Taxonomy" id="54128"/>
    <lineage>
        <taxon>Eukaryota</taxon>
        <taxon>Metazoa</taxon>
        <taxon>Ecdysozoa</taxon>
        <taxon>Arthropoda</taxon>
        <taxon>Hexapoda</taxon>
        <taxon>Insecta</taxon>
        <taxon>Pterygota</taxon>
        <taxon>Neoptera</taxon>
        <taxon>Endopterygota</taxon>
        <taxon>Hymenoptera</taxon>
        <taxon>Apocrita</taxon>
        <taxon>Proctotrupomorpha</taxon>
        <taxon>Chalcidoidea</taxon>
        <taxon>Trichogrammatidae</taxon>
        <taxon>Trichogramma</taxon>
    </lineage>
</organism>
<protein>
    <submittedName>
        <fullName evidence="2">Uncharacterized protein</fullName>
    </submittedName>
</protein>
<reference evidence="2 3" key="1">
    <citation type="journal article" date="2024" name="bioRxiv">
        <title>A reference genome for Trichogramma kaykai: A tiny desert-dwelling parasitoid wasp with competing sex-ratio distorters.</title>
        <authorList>
            <person name="Culotta J."/>
            <person name="Lindsey A.R."/>
        </authorList>
    </citation>
    <scope>NUCLEOTIDE SEQUENCE [LARGE SCALE GENOMIC DNA]</scope>
    <source>
        <strain evidence="2 3">KSX58</strain>
    </source>
</reference>
<evidence type="ECO:0000313" key="2">
    <source>
        <dbReference type="EMBL" id="KAL3399617.1"/>
    </source>
</evidence>